<dbReference type="PANTHER" id="PTHR42711:SF4">
    <property type="entry name" value="ABC TRANSPORTER RELATED"/>
    <property type="match status" value="1"/>
</dbReference>
<dbReference type="EMBL" id="JMCC02000038">
    <property type="protein sequence ID" value="KIG16404.1"/>
    <property type="molecule type" value="Genomic_DNA"/>
</dbReference>
<dbReference type="GO" id="GO:0016887">
    <property type="term" value="F:ATP hydrolysis activity"/>
    <property type="evidence" value="ECO:0007669"/>
    <property type="project" value="InterPro"/>
</dbReference>
<evidence type="ECO:0000256" key="1">
    <source>
        <dbReference type="ARBA" id="ARBA00022448"/>
    </source>
</evidence>
<keyword evidence="2" id="KW-0547">Nucleotide-binding</keyword>
<proteinExistence type="predicted"/>
<evidence type="ECO:0000256" key="3">
    <source>
        <dbReference type="ARBA" id="ARBA00022840"/>
    </source>
</evidence>
<keyword evidence="3 5" id="KW-0067">ATP-binding</keyword>
<reference evidence="5 6" key="1">
    <citation type="submission" date="2014-12" db="EMBL/GenBank/DDBJ databases">
        <title>Genome assembly of Enhygromyxa salina DSM 15201.</title>
        <authorList>
            <person name="Sharma G."/>
            <person name="Subramanian S."/>
        </authorList>
    </citation>
    <scope>NUCLEOTIDE SEQUENCE [LARGE SCALE GENOMIC DNA]</scope>
    <source>
        <strain evidence="5 6">DSM 15201</strain>
    </source>
</reference>
<dbReference type="GO" id="GO:0005524">
    <property type="term" value="F:ATP binding"/>
    <property type="evidence" value="ECO:0007669"/>
    <property type="project" value="UniProtKB-KW"/>
</dbReference>
<feature type="domain" description="ABC transporter" evidence="4">
    <location>
        <begin position="27"/>
        <end position="260"/>
    </location>
</feature>
<dbReference type="InterPro" id="IPR027417">
    <property type="entry name" value="P-loop_NTPase"/>
</dbReference>
<comment type="caution">
    <text evidence="5">The sequence shown here is derived from an EMBL/GenBank/DDBJ whole genome shotgun (WGS) entry which is preliminary data.</text>
</comment>
<keyword evidence="1" id="KW-0813">Transport</keyword>
<sequence>MADEPAISLQGLEKNFRVSQREPGLWPAIRALFRREWVEVAAVAELSFEIQRGERVGFLGPNGAGKTTTLKLLAGLLYPSGGRARVLGFDPADRRPEFLRRIALVMGQKRQLSWDLPSLDTFELNRVVFDVPRELYERRLAEMTELLDLGEVVRKPVRTLSLGERMKCELVAALLHAPEVLFLDEPTIGMDVSMQLAIREFIREYHRRHGATLVLTSHYMEDVAALCERILVIDEGRLCFDGSIGELVRRIRPLRRVAIRVTQRLDEGQERALEQLGQLALVGPPRLALDVDPERVPEVVARLLAVPGARDLEVQDAPLEEVMRELFARRASVREGATDTGDGA</sequence>
<dbReference type="AlphaFoldDB" id="A0A0C1ZFH5"/>
<name>A0A0C1ZFH5_9BACT</name>
<evidence type="ECO:0000313" key="6">
    <source>
        <dbReference type="Proteomes" id="UP000031599"/>
    </source>
</evidence>
<dbReference type="InterPro" id="IPR003593">
    <property type="entry name" value="AAA+_ATPase"/>
</dbReference>
<evidence type="ECO:0000256" key="2">
    <source>
        <dbReference type="ARBA" id="ARBA00022741"/>
    </source>
</evidence>
<dbReference type="RefSeq" id="WP_146659099.1">
    <property type="nucleotide sequence ID" value="NZ_JMCC02000038.1"/>
</dbReference>
<dbReference type="Pfam" id="PF00005">
    <property type="entry name" value="ABC_tran"/>
    <property type="match status" value="1"/>
</dbReference>
<dbReference type="PROSITE" id="PS50893">
    <property type="entry name" value="ABC_TRANSPORTER_2"/>
    <property type="match status" value="1"/>
</dbReference>
<dbReference type="Proteomes" id="UP000031599">
    <property type="component" value="Unassembled WGS sequence"/>
</dbReference>
<gene>
    <name evidence="5" type="ORF">DB30_04448</name>
</gene>
<evidence type="ECO:0000313" key="5">
    <source>
        <dbReference type="EMBL" id="KIG16404.1"/>
    </source>
</evidence>
<evidence type="ECO:0000259" key="4">
    <source>
        <dbReference type="PROSITE" id="PS50893"/>
    </source>
</evidence>
<dbReference type="SUPFAM" id="SSF52540">
    <property type="entry name" value="P-loop containing nucleoside triphosphate hydrolases"/>
    <property type="match status" value="1"/>
</dbReference>
<protein>
    <submittedName>
        <fullName evidence="5">ABC transporter, ATP-binding protein</fullName>
    </submittedName>
</protein>
<organism evidence="5 6">
    <name type="scientific">Enhygromyxa salina</name>
    <dbReference type="NCBI Taxonomy" id="215803"/>
    <lineage>
        <taxon>Bacteria</taxon>
        <taxon>Pseudomonadati</taxon>
        <taxon>Myxococcota</taxon>
        <taxon>Polyangia</taxon>
        <taxon>Nannocystales</taxon>
        <taxon>Nannocystaceae</taxon>
        <taxon>Enhygromyxa</taxon>
    </lineage>
</organism>
<dbReference type="InterPro" id="IPR003439">
    <property type="entry name" value="ABC_transporter-like_ATP-bd"/>
</dbReference>
<dbReference type="Gene3D" id="3.40.50.300">
    <property type="entry name" value="P-loop containing nucleotide triphosphate hydrolases"/>
    <property type="match status" value="1"/>
</dbReference>
<dbReference type="PANTHER" id="PTHR42711">
    <property type="entry name" value="ABC TRANSPORTER ATP-BINDING PROTEIN"/>
    <property type="match status" value="1"/>
</dbReference>
<accession>A0A0C1ZFH5</accession>
<dbReference type="InterPro" id="IPR050763">
    <property type="entry name" value="ABC_transporter_ATP-binding"/>
</dbReference>
<dbReference type="SMART" id="SM00382">
    <property type="entry name" value="AAA"/>
    <property type="match status" value="1"/>
</dbReference>